<dbReference type="EMBL" id="BDDD01000296">
    <property type="protein sequence ID" value="GAV63132.1"/>
    <property type="molecule type" value="Genomic_DNA"/>
</dbReference>
<evidence type="ECO:0000313" key="1">
    <source>
        <dbReference type="EMBL" id="GAV63132.1"/>
    </source>
</evidence>
<comment type="caution">
    <text evidence="1">The sequence shown here is derived from an EMBL/GenBank/DDBJ whole genome shotgun (WGS) entry which is preliminary data.</text>
</comment>
<accession>A0A1Q3B5T6</accession>
<evidence type="ECO:0000313" key="2">
    <source>
        <dbReference type="Proteomes" id="UP000187406"/>
    </source>
</evidence>
<organism evidence="1 2">
    <name type="scientific">Cephalotus follicularis</name>
    <name type="common">Albany pitcher plant</name>
    <dbReference type="NCBI Taxonomy" id="3775"/>
    <lineage>
        <taxon>Eukaryota</taxon>
        <taxon>Viridiplantae</taxon>
        <taxon>Streptophyta</taxon>
        <taxon>Embryophyta</taxon>
        <taxon>Tracheophyta</taxon>
        <taxon>Spermatophyta</taxon>
        <taxon>Magnoliopsida</taxon>
        <taxon>eudicotyledons</taxon>
        <taxon>Gunneridae</taxon>
        <taxon>Pentapetalae</taxon>
        <taxon>rosids</taxon>
        <taxon>fabids</taxon>
        <taxon>Oxalidales</taxon>
        <taxon>Cephalotaceae</taxon>
        <taxon>Cephalotus</taxon>
    </lineage>
</organism>
<dbReference type="Proteomes" id="UP000187406">
    <property type="component" value="Unassembled WGS sequence"/>
</dbReference>
<gene>
    <name evidence="1" type="ORF">CFOL_v3_06652</name>
</gene>
<reference evidence="2" key="1">
    <citation type="submission" date="2016-04" db="EMBL/GenBank/DDBJ databases">
        <title>Cephalotus genome sequencing.</title>
        <authorList>
            <person name="Fukushima K."/>
            <person name="Hasebe M."/>
            <person name="Fang X."/>
        </authorList>
    </citation>
    <scope>NUCLEOTIDE SEQUENCE [LARGE SCALE GENOMIC DNA]</scope>
    <source>
        <strain evidence="2">cv. St1</strain>
    </source>
</reference>
<feature type="non-terminal residue" evidence="1">
    <location>
        <position position="1"/>
    </location>
</feature>
<keyword evidence="2" id="KW-1185">Reference proteome</keyword>
<dbReference type="AlphaFoldDB" id="A0A1Q3B5T6"/>
<name>A0A1Q3B5T6_CEPFO</name>
<dbReference type="OrthoDB" id="418757at2759"/>
<sequence>VCYGLHKTRHCSSSGSG</sequence>
<protein>
    <submittedName>
        <fullName evidence="1">Uncharacterized protein</fullName>
    </submittedName>
</protein>
<proteinExistence type="predicted"/>